<accession>A0A1X7VE92</accession>
<name>A0A1X7VE92_AMPQE</name>
<protein>
    <recommendedName>
        <fullName evidence="4">ZMYM2-like/QRICH1 C-terminal domain-containing protein</fullName>
    </recommendedName>
</protein>
<dbReference type="AlphaFoldDB" id="A0A1X7VE92"/>
<dbReference type="InParanoid" id="A0A1X7VE92"/>
<sequence length="207" mass="23422">MDKRDPRFKSIKRSTRKVYSDLRKKGVSAHVKHAPTITTEEEKLLKDKMILDVDTPKGLLKKICCLKGGEDRRSLKPSQFFRLKTSPSYHYIKNGSKNKSGALQAENKEVVIQAVPENVPQHLIYLFHLFLSKVPEYAILKDVFYLHPKSTASLNPEGKWYHSVLVGKNKLSNMVKEMSIEAGFSELKTNYSLRATGATVLFSAGVI</sequence>
<reference evidence="5" key="1">
    <citation type="submission" date="2017-05" db="UniProtKB">
        <authorList>
            <consortium name="EnsemblMetazoa"/>
        </authorList>
    </citation>
    <scope>IDENTIFICATION</scope>
</reference>
<dbReference type="EnsemblMetazoa" id="Aqu2.1.38313_001">
    <property type="protein sequence ID" value="Aqu2.1.38313_001"/>
    <property type="gene ID" value="Aqu2.1.38313"/>
</dbReference>
<evidence type="ECO:0000313" key="5">
    <source>
        <dbReference type="EnsemblMetazoa" id="Aqu2.1.38313_001"/>
    </source>
</evidence>
<proteinExistence type="predicted"/>
<evidence type="ECO:0000256" key="1">
    <source>
        <dbReference type="ARBA" id="ARBA00022499"/>
    </source>
</evidence>
<feature type="domain" description="ZMYM2-like/QRICH1 C-terminal" evidence="4">
    <location>
        <begin position="41"/>
        <end position="177"/>
    </location>
</feature>
<dbReference type="Pfam" id="PF12012">
    <property type="entry name" value="DUF3504"/>
    <property type="match status" value="1"/>
</dbReference>
<evidence type="ECO:0000259" key="4">
    <source>
        <dbReference type="Pfam" id="PF12012"/>
    </source>
</evidence>
<evidence type="ECO:0000256" key="3">
    <source>
        <dbReference type="ARBA" id="ARBA00022843"/>
    </source>
</evidence>
<evidence type="ECO:0000256" key="2">
    <source>
        <dbReference type="ARBA" id="ARBA00022553"/>
    </source>
</evidence>
<dbReference type="PANTHER" id="PTHR21446">
    <property type="entry name" value="DUF3504 DOMAIN-CONTAINING PROTEIN"/>
    <property type="match status" value="1"/>
</dbReference>
<keyword evidence="3" id="KW-0832">Ubl conjugation</keyword>
<keyword evidence="1" id="KW-1017">Isopeptide bond</keyword>
<organism evidence="5">
    <name type="scientific">Amphimedon queenslandica</name>
    <name type="common">Sponge</name>
    <dbReference type="NCBI Taxonomy" id="400682"/>
    <lineage>
        <taxon>Eukaryota</taxon>
        <taxon>Metazoa</taxon>
        <taxon>Porifera</taxon>
        <taxon>Demospongiae</taxon>
        <taxon>Heteroscleromorpha</taxon>
        <taxon>Haplosclerida</taxon>
        <taxon>Niphatidae</taxon>
        <taxon>Amphimedon</taxon>
    </lineage>
</organism>
<dbReference type="InterPro" id="IPR052787">
    <property type="entry name" value="MAVS"/>
</dbReference>
<dbReference type="PANTHER" id="PTHR21446:SF6">
    <property type="entry name" value="MITOCHONDRIAL ANTIVIRAL-SIGNALING PROTEIN"/>
    <property type="match status" value="1"/>
</dbReference>
<keyword evidence="2" id="KW-0597">Phosphoprotein</keyword>
<dbReference type="InterPro" id="IPR021893">
    <property type="entry name" value="ZMYM2-like_C"/>
</dbReference>